<dbReference type="Proteomes" id="UP001321018">
    <property type="component" value="Unassembled WGS sequence"/>
</dbReference>
<gene>
    <name evidence="2" type="ORF">OB955_21480</name>
    <name evidence="1" type="ORF">OB960_14200</name>
</gene>
<comment type="caution">
    <text evidence="1">The sequence shown here is derived from an EMBL/GenBank/DDBJ whole genome shotgun (WGS) entry which is preliminary data.</text>
</comment>
<sequence>MTETELDPKFVAVCQSCETMTVSKEAADGSIRPLAVPENCTCGDGEFRRLRRDD</sequence>
<dbReference type="Proteomes" id="UP001320972">
    <property type="component" value="Unassembled WGS sequence"/>
</dbReference>
<dbReference type="AlphaFoldDB" id="A0AAP2YZV1"/>
<protein>
    <submittedName>
        <fullName evidence="1">Uncharacterized protein</fullName>
    </submittedName>
</protein>
<evidence type="ECO:0000313" key="2">
    <source>
        <dbReference type="EMBL" id="MCU4975277.1"/>
    </source>
</evidence>
<accession>A0AAP2YZV1</accession>
<dbReference type="RefSeq" id="WP_338004371.1">
    <property type="nucleotide sequence ID" value="NZ_JAOPKA010000009.1"/>
</dbReference>
<evidence type="ECO:0000313" key="4">
    <source>
        <dbReference type="Proteomes" id="UP001321018"/>
    </source>
</evidence>
<keyword evidence="3" id="KW-1185">Reference proteome</keyword>
<dbReference type="EMBL" id="JAOPKA010000009">
    <property type="protein sequence ID" value="MCU4742546.1"/>
    <property type="molecule type" value="Genomic_DNA"/>
</dbReference>
<evidence type="ECO:0000313" key="1">
    <source>
        <dbReference type="EMBL" id="MCU4742546.1"/>
    </source>
</evidence>
<dbReference type="EMBL" id="JAOPKB010000017">
    <property type="protein sequence ID" value="MCU4975277.1"/>
    <property type="molecule type" value="Genomic_DNA"/>
</dbReference>
<name>A0AAP2YZV1_9EURY</name>
<organism evidence="1 4">
    <name type="scientific">Natronoglomus mannanivorans</name>
    <dbReference type="NCBI Taxonomy" id="2979990"/>
    <lineage>
        <taxon>Archaea</taxon>
        <taxon>Methanobacteriati</taxon>
        <taxon>Methanobacteriota</taxon>
        <taxon>Stenosarchaea group</taxon>
        <taxon>Halobacteria</taxon>
        <taxon>Halobacteriales</taxon>
        <taxon>Natrialbaceae</taxon>
        <taxon>Natronoglomus</taxon>
    </lineage>
</organism>
<reference evidence="1 3" key="1">
    <citation type="submission" date="2022-09" db="EMBL/GenBank/DDBJ databases">
        <title>Enrichment on poylsaccharides allowed isolation of novel metabolic and taxonomic groups of Haloarchaea.</title>
        <authorList>
            <person name="Sorokin D.Y."/>
            <person name="Elcheninov A.G."/>
            <person name="Khizhniak T.V."/>
            <person name="Kolganova T.V."/>
            <person name="Kublanov I.V."/>
        </authorList>
    </citation>
    <scope>NUCLEOTIDE SEQUENCE</scope>
    <source>
        <strain evidence="2 3">AArc-m2/3/4</strain>
        <strain evidence="1">AArc-xg1-1</strain>
    </source>
</reference>
<proteinExistence type="predicted"/>
<evidence type="ECO:0000313" key="3">
    <source>
        <dbReference type="Proteomes" id="UP001320972"/>
    </source>
</evidence>